<evidence type="ECO:0000313" key="4">
    <source>
        <dbReference type="Proteomes" id="UP000607397"/>
    </source>
</evidence>
<reference evidence="3" key="1">
    <citation type="submission" date="2019-12" db="EMBL/GenBank/DDBJ databases">
        <title>High-Quality draft genome sequences of three cyanobacteria isolated from the limestone walls of the Old Cathedral of Coimbra.</title>
        <authorList>
            <person name="Tiago I."/>
            <person name="Soares F."/>
            <person name="Portugal A."/>
        </authorList>
    </citation>
    <scope>NUCLEOTIDE SEQUENCE [LARGE SCALE GENOMIC DNA]</scope>
    <source>
        <strain evidence="3">C</strain>
    </source>
</reference>
<accession>A0A8K1ZYA2</accession>
<dbReference type="Gene3D" id="3.30.360.10">
    <property type="entry name" value="Dihydrodipicolinate Reductase, domain 2"/>
    <property type="match status" value="1"/>
</dbReference>
<dbReference type="Pfam" id="PF01408">
    <property type="entry name" value="GFO_IDH_MocA"/>
    <property type="match status" value="1"/>
</dbReference>
<dbReference type="SUPFAM" id="SSF51735">
    <property type="entry name" value="NAD(P)-binding Rossmann-fold domains"/>
    <property type="match status" value="1"/>
</dbReference>
<feature type="domain" description="Gfo/Idh/MocA-like oxidoreductase N-terminal" evidence="1">
    <location>
        <begin position="37"/>
        <end position="145"/>
    </location>
</feature>
<dbReference type="InterPro" id="IPR051450">
    <property type="entry name" value="Gfo/Idh/MocA_Oxidoreductases"/>
</dbReference>
<dbReference type="Gene3D" id="3.40.50.720">
    <property type="entry name" value="NAD(P)-binding Rossmann-like Domain"/>
    <property type="match status" value="1"/>
</dbReference>
<gene>
    <name evidence="3" type="ORF">GS597_06840</name>
</gene>
<dbReference type="Proteomes" id="UP000607397">
    <property type="component" value="Unassembled WGS sequence"/>
</dbReference>
<evidence type="ECO:0000259" key="2">
    <source>
        <dbReference type="Pfam" id="PF22725"/>
    </source>
</evidence>
<dbReference type="EMBL" id="WVIC01000010">
    <property type="protein sequence ID" value="NCJ06236.1"/>
    <property type="molecule type" value="Genomic_DNA"/>
</dbReference>
<dbReference type="InterPro" id="IPR055170">
    <property type="entry name" value="GFO_IDH_MocA-like_dom"/>
</dbReference>
<keyword evidence="4" id="KW-1185">Reference proteome</keyword>
<dbReference type="SUPFAM" id="SSF55347">
    <property type="entry name" value="Glyceraldehyde-3-phosphate dehydrogenase-like, C-terminal domain"/>
    <property type="match status" value="1"/>
</dbReference>
<dbReference type="Pfam" id="PF22725">
    <property type="entry name" value="GFO_IDH_MocA_C3"/>
    <property type="match status" value="1"/>
</dbReference>
<dbReference type="PANTHER" id="PTHR43377:SF1">
    <property type="entry name" value="BILIVERDIN REDUCTASE A"/>
    <property type="match status" value="1"/>
</dbReference>
<dbReference type="PANTHER" id="PTHR43377">
    <property type="entry name" value="BILIVERDIN REDUCTASE A"/>
    <property type="match status" value="1"/>
</dbReference>
<dbReference type="InterPro" id="IPR036291">
    <property type="entry name" value="NAD(P)-bd_dom_sf"/>
</dbReference>
<sequence length="381" mass="42120">MRVADHFLQNTAQHSLGEPPHCWLGNPQDRRQPHSPLRIAVIGVGRMGQHHVRILSRLQDVVLLGVSDLNLERGLAIARQYQVHFFETYQDLLPHVDAAIVAVPTRQHYEVGMTCLAAGIHVLIEKPIAASVSEAEALVQAAARSRESQPTGGQRILQVGHVERFNPTFQALAQVLDAEKILALSAHRLSPYGDRANDVSVVLDLMIHDIDLMLALVDAPVVKLTAQGRCVNQALLDDVTATLEFTNGTVATLTASKASTQKLRRLVAYGQHSLTKADFLGHSIHVRHHGCQETGAVFRSGFERCYAETQHDMPLYIDPLYAELQHFVHCIQAKQSPAVGGVQATDALRLAYFIEQIVLEGDQWPAPGWRSGNRRLHLNCH</sequence>
<organism evidence="3 4">
    <name type="scientific">Petrachloros mirabilis ULC683</name>
    <dbReference type="NCBI Taxonomy" id="2781853"/>
    <lineage>
        <taxon>Bacteria</taxon>
        <taxon>Bacillati</taxon>
        <taxon>Cyanobacteriota</taxon>
        <taxon>Cyanophyceae</taxon>
        <taxon>Synechococcales</taxon>
        <taxon>Petrachlorosaceae</taxon>
        <taxon>Petrachloros</taxon>
        <taxon>Petrachloros mirabilis</taxon>
    </lineage>
</organism>
<name>A0A8K1ZYA2_9CYAN</name>
<dbReference type="GO" id="GO:0000166">
    <property type="term" value="F:nucleotide binding"/>
    <property type="evidence" value="ECO:0007669"/>
    <property type="project" value="InterPro"/>
</dbReference>
<dbReference type="InterPro" id="IPR000683">
    <property type="entry name" value="Gfo/Idh/MocA-like_OxRdtase_N"/>
</dbReference>
<protein>
    <submittedName>
        <fullName evidence="3">Gfo/Idh/MocA family oxidoreductase</fullName>
    </submittedName>
</protein>
<comment type="caution">
    <text evidence="3">The sequence shown here is derived from an EMBL/GenBank/DDBJ whole genome shotgun (WGS) entry which is preliminary data.</text>
</comment>
<proteinExistence type="predicted"/>
<dbReference type="AlphaFoldDB" id="A0A8K1ZYA2"/>
<evidence type="ECO:0000313" key="3">
    <source>
        <dbReference type="EMBL" id="NCJ06236.1"/>
    </source>
</evidence>
<evidence type="ECO:0000259" key="1">
    <source>
        <dbReference type="Pfam" id="PF01408"/>
    </source>
</evidence>
<feature type="domain" description="GFO/IDH/MocA-like oxidoreductase" evidence="2">
    <location>
        <begin position="190"/>
        <end position="271"/>
    </location>
</feature>